<dbReference type="EMBL" id="PQVP01000003">
    <property type="protein sequence ID" value="POZ81295.1"/>
    <property type="molecule type" value="Genomic_DNA"/>
</dbReference>
<evidence type="ECO:0000256" key="7">
    <source>
        <dbReference type="ARBA" id="ARBA00022692"/>
    </source>
</evidence>
<evidence type="ECO:0000256" key="12">
    <source>
        <dbReference type="RuleBase" id="RU004057"/>
    </source>
</evidence>
<keyword evidence="7 13" id="KW-0812">Transmembrane</keyword>
<evidence type="ECO:0000313" key="15">
    <source>
        <dbReference type="EMBL" id="POZ81295.1"/>
    </source>
</evidence>
<evidence type="ECO:0000256" key="5">
    <source>
        <dbReference type="ARBA" id="ARBA00022475"/>
    </source>
</evidence>
<dbReference type="GO" id="GO:0005886">
    <property type="term" value="C:plasma membrane"/>
    <property type="evidence" value="ECO:0007669"/>
    <property type="project" value="UniProtKB-SubCell"/>
</dbReference>
<evidence type="ECO:0000256" key="8">
    <source>
        <dbReference type="ARBA" id="ARBA00022927"/>
    </source>
</evidence>
<evidence type="ECO:0000313" key="18">
    <source>
        <dbReference type="Proteomes" id="UP000277921"/>
    </source>
</evidence>
<dbReference type="Pfam" id="PF01618">
    <property type="entry name" value="MotA_ExbB"/>
    <property type="match status" value="1"/>
</dbReference>
<evidence type="ECO:0000256" key="10">
    <source>
        <dbReference type="ARBA" id="ARBA00023136"/>
    </source>
</evidence>
<feature type="transmembrane region" description="Helical" evidence="13">
    <location>
        <begin position="172"/>
        <end position="193"/>
    </location>
</feature>
<evidence type="ECO:0000313" key="16">
    <source>
        <dbReference type="EMBL" id="RQT03656.1"/>
    </source>
</evidence>
<evidence type="ECO:0000256" key="3">
    <source>
        <dbReference type="ARBA" id="ARBA00022093"/>
    </source>
</evidence>
<organism evidence="15 17">
    <name type="scientific">Burkholderia contaminans</name>
    <dbReference type="NCBI Taxonomy" id="488447"/>
    <lineage>
        <taxon>Bacteria</taxon>
        <taxon>Pseudomonadati</taxon>
        <taxon>Pseudomonadota</taxon>
        <taxon>Betaproteobacteria</taxon>
        <taxon>Burkholderiales</taxon>
        <taxon>Burkholderiaceae</taxon>
        <taxon>Burkholderia</taxon>
        <taxon>Burkholderia cepacia complex</taxon>
    </lineage>
</organism>
<dbReference type="InterPro" id="IPR050790">
    <property type="entry name" value="ExbB/TolQ_transport"/>
</dbReference>
<dbReference type="PANTHER" id="PTHR30625">
    <property type="entry name" value="PROTEIN TOLQ"/>
    <property type="match status" value="1"/>
</dbReference>
<comment type="function">
    <text evidence="11">Involved in the TonB-dependent energy-dependent transport of various receptor-bound substrates. Protects ExbD from proteolytic degradation and functionally stabilizes TonB.</text>
</comment>
<dbReference type="Proteomes" id="UP000238655">
    <property type="component" value="Chromosome 3"/>
</dbReference>
<dbReference type="AlphaFoldDB" id="A0A2S5DQC5"/>
<evidence type="ECO:0000256" key="4">
    <source>
        <dbReference type="ARBA" id="ARBA00022448"/>
    </source>
</evidence>
<dbReference type="Proteomes" id="UP000277921">
    <property type="component" value="Unassembled WGS sequence"/>
</dbReference>
<keyword evidence="9 13" id="KW-1133">Transmembrane helix</keyword>
<comment type="subcellular location">
    <subcellularLocation>
        <location evidence="1">Cell inner membrane</location>
        <topology evidence="1">Multi-pass membrane protein</topology>
    </subcellularLocation>
    <subcellularLocation>
        <location evidence="12">Membrane</location>
        <topology evidence="12">Multi-pass membrane protein</topology>
    </subcellularLocation>
</comment>
<dbReference type="InterPro" id="IPR002898">
    <property type="entry name" value="MotA_ExbB_proton_chnl"/>
</dbReference>
<proteinExistence type="inferred from homology"/>
<keyword evidence="10 13" id="KW-0472">Membrane</keyword>
<protein>
    <recommendedName>
        <fullName evidence="3">Biopolymer transport protein ExbB</fullName>
    </recommendedName>
</protein>
<keyword evidence="8 12" id="KW-0653">Protein transport</keyword>
<dbReference type="PANTHER" id="PTHR30625:SF14">
    <property type="entry name" value="BIOPOLYMER TRANSPORT PROTEIN EXBB"/>
    <property type="match status" value="1"/>
</dbReference>
<comment type="caution">
    <text evidence="15">The sequence shown here is derived from an EMBL/GenBank/DDBJ whole genome shotgun (WGS) entry which is preliminary data.</text>
</comment>
<comment type="subunit">
    <text evidence="2">The accessory proteins ExbB and ExbD seem to form a complex with TonB.</text>
</comment>
<dbReference type="EMBL" id="QTQV01000043">
    <property type="protein sequence ID" value="RQT03656.1"/>
    <property type="molecule type" value="Genomic_DNA"/>
</dbReference>
<accession>A0A2S5DQC5</accession>
<evidence type="ECO:0000259" key="14">
    <source>
        <dbReference type="Pfam" id="PF01618"/>
    </source>
</evidence>
<name>A0A2S5DQC5_9BURK</name>
<feature type="domain" description="MotA/TolQ/ExbB proton channel" evidence="14">
    <location>
        <begin position="101"/>
        <end position="204"/>
    </location>
</feature>
<evidence type="ECO:0000256" key="13">
    <source>
        <dbReference type="SAM" id="Phobius"/>
    </source>
</evidence>
<dbReference type="GO" id="GO:0017038">
    <property type="term" value="P:protein import"/>
    <property type="evidence" value="ECO:0007669"/>
    <property type="project" value="TreeGrafter"/>
</dbReference>
<feature type="transmembrane region" description="Helical" evidence="13">
    <location>
        <begin position="125"/>
        <end position="152"/>
    </location>
</feature>
<keyword evidence="4 12" id="KW-0813">Transport</keyword>
<evidence type="ECO:0000256" key="1">
    <source>
        <dbReference type="ARBA" id="ARBA00004429"/>
    </source>
</evidence>
<evidence type="ECO:0000313" key="17">
    <source>
        <dbReference type="Proteomes" id="UP000238655"/>
    </source>
</evidence>
<evidence type="ECO:0000256" key="2">
    <source>
        <dbReference type="ARBA" id="ARBA00011471"/>
    </source>
</evidence>
<gene>
    <name evidence="15" type="ORF">C3743_37475</name>
    <name evidence="16" type="ORF">DF051_37695</name>
</gene>
<sequence>MNYGIADIVNRGDTISHAIALVLVVMSLTSWAVMLYKGAQLIRMRRQSKAAERKFWQAGSIEEGCAALGRFDHSNPYQNLAEAAREASERHNDTHLKEVLSPDDWLQRCLSVALEEQVARMASGLGALASVGSTAPFVGLFGTVWGIYHALLGISEAGQSSLAQVAGPVGESLVMTAFGLFVAIPAVLGYNAVSRGNRMIVHKLARFRHELHAYLMNSDRHRTASVRVKIEQKRVATVEES</sequence>
<comment type="similarity">
    <text evidence="12">Belongs to the exbB/tolQ family.</text>
</comment>
<feature type="transmembrane region" description="Helical" evidence="13">
    <location>
        <begin position="15"/>
        <end position="36"/>
    </location>
</feature>
<evidence type="ECO:0000256" key="6">
    <source>
        <dbReference type="ARBA" id="ARBA00022519"/>
    </source>
</evidence>
<keyword evidence="5" id="KW-1003">Cell membrane</keyword>
<reference evidence="16 18" key="2">
    <citation type="submission" date="2018-08" db="EMBL/GenBank/DDBJ databases">
        <title>Comparative analysis of Burkholderia isolates from Puerto Rico.</title>
        <authorList>
            <person name="Hall C."/>
            <person name="Sahl J."/>
            <person name="Wagner D."/>
        </authorList>
    </citation>
    <scope>NUCLEOTIDE SEQUENCE [LARGE SCALE GENOMIC DNA]</scope>
    <source>
        <strain evidence="16 18">Bp9025</strain>
    </source>
</reference>
<evidence type="ECO:0000256" key="11">
    <source>
        <dbReference type="ARBA" id="ARBA00024816"/>
    </source>
</evidence>
<dbReference type="RefSeq" id="WP_089459807.1">
    <property type="nucleotide sequence ID" value="NZ_CADEVA010000016.1"/>
</dbReference>
<reference evidence="15 17" key="1">
    <citation type="submission" date="2018-01" db="EMBL/GenBank/DDBJ databases">
        <title>Successful Treatment of Persistent Burkholderia cepacia Bacteremia with Ceftazidime-Avibactam.</title>
        <authorList>
            <person name="Tamma P."/>
            <person name="Fan Y."/>
            <person name="Bergman Y."/>
            <person name="Sick-Samuels A."/>
            <person name="Hsu A."/>
            <person name="Timp W."/>
            <person name="Simner P."/>
        </authorList>
    </citation>
    <scope>NUCLEOTIDE SEQUENCE [LARGE SCALE GENOMIC DNA]</scope>
    <source>
        <strain evidence="15 17">170816</strain>
    </source>
</reference>
<keyword evidence="6" id="KW-0997">Cell inner membrane</keyword>
<evidence type="ECO:0000256" key="9">
    <source>
        <dbReference type="ARBA" id="ARBA00022989"/>
    </source>
</evidence>